<evidence type="ECO:0000256" key="5">
    <source>
        <dbReference type="ARBA" id="ARBA00023460"/>
    </source>
</evidence>
<sequence length="429" mass="48394">MPDSVDENHDAARQSPGRHIELVEDETHSERGDGNHSPALTDSKGWDGKLRVDRTALLQNPEALSDPEYSDDENVLPGEELAADEGELHCNQRQLPLDELTCECRTDILNDEDPETEDIALIQLRIGNIPALHLERFKHVVRLCLRQNLVQNIDGISSLGPTLQELDLYDNLIAHIRGLEDLTNLTTLDLSFNKIKHIKHVGHLTKLTDLFFVSNKISKIEGLETLVNLRQVELGSNRIREIKNLDSLKNLEELWLAKNKITEIKGLSGLPKLRLLSIQSNRIKDLTPLRQAPQLEELYISHNALESLEGLDGNPNLRVLDISNNMVQSLKGLESLGAIEEFWASYNQIGDFNDVERALRDKENLTTVYLEGNPLQLRQPALYRNKVRLALPQVQQIDASKQFPPNLVLPRAICISGQLTYVVAFVRTS</sequence>
<name>A0ABR2VFU7_9PEZI</name>
<evidence type="ECO:0000256" key="6">
    <source>
        <dbReference type="SAM" id="MobiDB-lite"/>
    </source>
</evidence>
<feature type="region of interest" description="Disordered" evidence="6">
    <location>
        <begin position="1"/>
        <end position="47"/>
    </location>
</feature>
<protein>
    <recommendedName>
        <fullName evidence="9">Protein phosphatase 1 regulatory subunit 7</fullName>
    </recommendedName>
</protein>
<proteinExistence type="inferred from homology"/>
<dbReference type="Proteomes" id="UP001408356">
    <property type="component" value="Unassembled WGS sequence"/>
</dbReference>
<keyword evidence="2" id="KW-0433">Leucine-rich repeat</keyword>
<dbReference type="EMBL" id="JARVKF010000013">
    <property type="protein sequence ID" value="KAK9425783.1"/>
    <property type="molecule type" value="Genomic_DNA"/>
</dbReference>
<evidence type="ECO:0000313" key="7">
    <source>
        <dbReference type="EMBL" id="KAK9425783.1"/>
    </source>
</evidence>
<accession>A0ABR2VFU7</accession>
<evidence type="ECO:0000256" key="1">
    <source>
        <dbReference type="ARBA" id="ARBA00004123"/>
    </source>
</evidence>
<comment type="subcellular location">
    <subcellularLocation>
        <location evidence="1">Nucleus</location>
    </subcellularLocation>
</comment>
<keyword evidence="8" id="KW-1185">Reference proteome</keyword>
<reference evidence="7 8" key="1">
    <citation type="journal article" date="2024" name="J. Plant Pathol.">
        <title>Sequence and assembly of the genome of Seiridium unicorne, isolate CBS 538.82, causal agent of cypress canker disease.</title>
        <authorList>
            <person name="Scali E."/>
            <person name="Rocca G.D."/>
            <person name="Danti R."/>
            <person name="Garbelotto M."/>
            <person name="Barberini S."/>
            <person name="Baroncelli R."/>
            <person name="Emiliani G."/>
        </authorList>
    </citation>
    <scope>NUCLEOTIDE SEQUENCE [LARGE SCALE GENOMIC DNA]</scope>
    <source>
        <strain evidence="7 8">BM-138-508</strain>
    </source>
</reference>
<evidence type="ECO:0000256" key="2">
    <source>
        <dbReference type="ARBA" id="ARBA00022614"/>
    </source>
</evidence>
<dbReference type="InterPro" id="IPR003591">
    <property type="entry name" value="Leu-rich_rpt_typical-subtyp"/>
</dbReference>
<dbReference type="SUPFAM" id="SSF52058">
    <property type="entry name" value="L domain-like"/>
    <property type="match status" value="1"/>
</dbReference>
<keyword evidence="3" id="KW-0677">Repeat</keyword>
<dbReference type="PROSITE" id="PS51450">
    <property type="entry name" value="LRR"/>
    <property type="match status" value="8"/>
</dbReference>
<dbReference type="InterPro" id="IPR025875">
    <property type="entry name" value="Leu-rich_rpt_4"/>
</dbReference>
<dbReference type="Gene3D" id="3.80.10.10">
    <property type="entry name" value="Ribonuclease Inhibitor"/>
    <property type="match status" value="3"/>
</dbReference>
<dbReference type="InterPro" id="IPR050576">
    <property type="entry name" value="Cilia_flagella_integrity"/>
</dbReference>
<dbReference type="InterPro" id="IPR001611">
    <property type="entry name" value="Leu-rich_rpt"/>
</dbReference>
<dbReference type="SMART" id="SM00369">
    <property type="entry name" value="LRR_TYP"/>
    <property type="match status" value="6"/>
</dbReference>
<keyword evidence="4" id="KW-0539">Nucleus</keyword>
<dbReference type="PANTHER" id="PTHR45973:SF23">
    <property type="entry name" value="PROTEIN PHOSPHATASE 1 REGULATORY SUBUNIT 7"/>
    <property type="match status" value="1"/>
</dbReference>
<dbReference type="InterPro" id="IPR032675">
    <property type="entry name" value="LRR_dom_sf"/>
</dbReference>
<dbReference type="SMART" id="SM00365">
    <property type="entry name" value="LRR_SD22"/>
    <property type="match status" value="9"/>
</dbReference>
<evidence type="ECO:0000256" key="4">
    <source>
        <dbReference type="ARBA" id="ARBA00023242"/>
    </source>
</evidence>
<evidence type="ECO:0000313" key="8">
    <source>
        <dbReference type="Proteomes" id="UP001408356"/>
    </source>
</evidence>
<evidence type="ECO:0008006" key="9">
    <source>
        <dbReference type="Google" id="ProtNLM"/>
    </source>
</evidence>
<dbReference type="Pfam" id="PF12799">
    <property type="entry name" value="LRR_4"/>
    <property type="match status" value="3"/>
</dbReference>
<comment type="caution">
    <text evidence="7">The sequence shown here is derived from an EMBL/GenBank/DDBJ whole genome shotgun (WGS) entry which is preliminary data.</text>
</comment>
<organism evidence="7 8">
    <name type="scientific">Seiridium unicorne</name>
    <dbReference type="NCBI Taxonomy" id="138068"/>
    <lineage>
        <taxon>Eukaryota</taxon>
        <taxon>Fungi</taxon>
        <taxon>Dikarya</taxon>
        <taxon>Ascomycota</taxon>
        <taxon>Pezizomycotina</taxon>
        <taxon>Sordariomycetes</taxon>
        <taxon>Xylariomycetidae</taxon>
        <taxon>Amphisphaeriales</taxon>
        <taxon>Sporocadaceae</taxon>
        <taxon>Seiridium</taxon>
    </lineage>
</organism>
<comment type="similarity">
    <text evidence="5">Belongs to the SDS22 family.</text>
</comment>
<dbReference type="PANTHER" id="PTHR45973">
    <property type="entry name" value="PROTEIN PHOSPHATASE 1 REGULATORY SUBUNIT SDS22-RELATED"/>
    <property type="match status" value="1"/>
</dbReference>
<gene>
    <name evidence="7" type="ORF">SUNI508_03144</name>
</gene>
<feature type="compositionally biased region" description="Basic and acidic residues" evidence="6">
    <location>
        <begin position="1"/>
        <end position="34"/>
    </location>
</feature>
<evidence type="ECO:0000256" key="3">
    <source>
        <dbReference type="ARBA" id="ARBA00022737"/>
    </source>
</evidence>